<reference evidence="4 5" key="1">
    <citation type="submission" date="2016-11" db="EMBL/GenBank/DDBJ databases">
        <title>Draft Genome Assembly of Colletotrichum chlorophyti a pathogen of herbaceous plants.</title>
        <authorList>
            <person name="Gan P."/>
            <person name="Narusaka M."/>
            <person name="Tsushima A."/>
            <person name="Narusaka Y."/>
            <person name="Takano Y."/>
            <person name="Shirasu K."/>
        </authorList>
    </citation>
    <scope>NUCLEOTIDE SEQUENCE [LARGE SCALE GENOMIC DNA]</scope>
    <source>
        <strain evidence="4 5">NTL11</strain>
    </source>
</reference>
<accession>A0A1Q8S8Q0</accession>
<protein>
    <submittedName>
        <fullName evidence="4">Zinc-binding alcohol dehydrogenase domain-containing protein cipB 3</fullName>
    </submittedName>
</protein>
<dbReference type="CDD" id="cd08249">
    <property type="entry name" value="enoyl_reductase_like"/>
    <property type="match status" value="1"/>
</dbReference>
<dbReference type="InterPro" id="IPR036291">
    <property type="entry name" value="NAD(P)-bd_dom_sf"/>
</dbReference>
<evidence type="ECO:0000256" key="1">
    <source>
        <dbReference type="ARBA" id="ARBA00008072"/>
    </source>
</evidence>
<name>A0A1Q8S8Q0_9PEZI</name>
<dbReference type="Gene3D" id="3.40.50.720">
    <property type="entry name" value="NAD(P)-binding Rossmann-like Domain"/>
    <property type="match status" value="1"/>
</dbReference>
<dbReference type="STRING" id="708187.A0A1Q8S8Q0"/>
<dbReference type="PANTHER" id="PTHR45348:SF2">
    <property type="entry name" value="ZINC-TYPE ALCOHOL DEHYDROGENASE-LIKE PROTEIN C2E1P3.01"/>
    <property type="match status" value="1"/>
</dbReference>
<dbReference type="InterPro" id="IPR047122">
    <property type="entry name" value="Trans-enoyl_RdTase-like"/>
</dbReference>
<dbReference type="InterPro" id="IPR013154">
    <property type="entry name" value="ADH-like_N"/>
</dbReference>
<evidence type="ECO:0000256" key="2">
    <source>
        <dbReference type="ARBA" id="ARBA00023002"/>
    </source>
</evidence>
<dbReference type="EMBL" id="MPGH01000005">
    <property type="protein sequence ID" value="OLN97777.1"/>
    <property type="molecule type" value="Genomic_DNA"/>
</dbReference>
<dbReference type="Proteomes" id="UP000186583">
    <property type="component" value="Unassembled WGS sequence"/>
</dbReference>
<comment type="similarity">
    <text evidence="1">Belongs to the zinc-containing alcohol dehydrogenase family.</text>
</comment>
<dbReference type="InterPro" id="IPR011032">
    <property type="entry name" value="GroES-like_sf"/>
</dbReference>
<keyword evidence="5" id="KW-1185">Reference proteome</keyword>
<keyword evidence="2" id="KW-0560">Oxidoreductase</keyword>
<evidence type="ECO:0000313" key="5">
    <source>
        <dbReference type="Proteomes" id="UP000186583"/>
    </source>
</evidence>
<dbReference type="Pfam" id="PF08240">
    <property type="entry name" value="ADH_N"/>
    <property type="match status" value="1"/>
</dbReference>
<organism evidence="4 5">
    <name type="scientific">Colletotrichum chlorophyti</name>
    <dbReference type="NCBI Taxonomy" id="708187"/>
    <lineage>
        <taxon>Eukaryota</taxon>
        <taxon>Fungi</taxon>
        <taxon>Dikarya</taxon>
        <taxon>Ascomycota</taxon>
        <taxon>Pezizomycotina</taxon>
        <taxon>Sordariomycetes</taxon>
        <taxon>Hypocreomycetidae</taxon>
        <taxon>Glomerellales</taxon>
        <taxon>Glomerellaceae</taxon>
        <taxon>Colletotrichum</taxon>
    </lineage>
</organism>
<proteinExistence type="inferred from homology"/>
<dbReference type="SUPFAM" id="SSF50129">
    <property type="entry name" value="GroES-like"/>
    <property type="match status" value="1"/>
</dbReference>
<feature type="domain" description="Alcohol dehydrogenase-like N-terminal" evidence="3">
    <location>
        <begin position="26"/>
        <end position="107"/>
    </location>
</feature>
<comment type="caution">
    <text evidence="4">The sequence shown here is derived from an EMBL/GenBank/DDBJ whole genome shotgun (WGS) entry which is preliminary data.</text>
</comment>
<dbReference type="OrthoDB" id="3509362at2759"/>
<dbReference type="SUPFAM" id="SSF51735">
    <property type="entry name" value="NAD(P)-binding Rossmann-fold domains"/>
    <property type="match status" value="1"/>
</dbReference>
<sequence length="340" mass="35352">MTHLAAVIPEAKAPLVVKEVDTPQPGPNEVLIKNELIALAPIDAKIAKLGIFPIKYPGILGGAYGGTVAAVGAGVTSLKVGDKVAASKSLSSGDNHAAFQQYVLSRDVTASKVPDGSDLHGPVGLIGNFTTVLGLFNAYAGLERPDLSGKAPSRGKKVLVYGGTSSFGSLAVQYAAQAGYDVVTTTSPRHKELTSNLGAVRVVDHTQGHDAVLKELLAEGPYELVVDSISLPQTFAITGDVLAAQGGGEIYALLPAFEPGKFPKGVTAKFESWSVVLQDEEHAELLKWGFGTYFPKAVAEDKLVSLPVQKVGGGLGGLNEAIDILIKGVSGVKVVVHPWE</sequence>
<dbReference type="Gene3D" id="3.90.180.10">
    <property type="entry name" value="Medium-chain alcohol dehydrogenases, catalytic domain"/>
    <property type="match status" value="1"/>
</dbReference>
<dbReference type="GO" id="GO:0016651">
    <property type="term" value="F:oxidoreductase activity, acting on NAD(P)H"/>
    <property type="evidence" value="ECO:0007669"/>
    <property type="project" value="InterPro"/>
</dbReference>
<evidence type="ECO:0000259" key="3">
    <source>
        <dbReference type="Pfam" id="PF08240"/>
    </source>
</evidence>
<dbReference type="PANTHER" id="PTHR45348">
    <property type="entry name" value="HYPOTHETICAL OXIDOREDUCTASE (EUROFUNG)"/>
    <property type="match status" value="1"/>
</dbReference>
<dbReference type="AlphaFoldDB" id="A0A1Q8S8Q0"/>
<gene>
    <name evidence="4" type="ORF">CCHL11_07925</name>
</gene>
<evidence type="ECO:0000313" key="4">
    <source>
        <dbReference type="EMBL" id="OLN97777.1"/>
    </source>
</evidence>